<dbReference type="Proteomes" id="UP000708148">
    <property type="component" value="Unassembled WGS sequence"/>
</dbReference>
<protein>
    <recommendedName>
        <fullName evidence="2">Vanadium-dependent haloperoxidase NapH1-like second helical-bundle domain-containing protein</fullName>
    </recommendedName>
</protein>
<feature type="chain" id="PRO_5035759668" description="Vanadium-dependent haloperoxidase NapH1-like second helical-bundle domain-containing protein" evidence="1">
    <location>
        <begin position="36"/>
        <end position="567"/>
    </location>
</feature>
<evidence type="ECO:0000256" key="1">
    <source>
        <dbReference type="SAM" id="SignalP"/>
    </source>
</evidence>
<dbReference type="PANTHER" id="PTHR34599:SF2">
    <property type="entry name" value="TRAF-TYPE DOMAIN-CONTAINING PROTEIN"/>
    <property type="match status" value="1"/>
</dbReference>
<organism evidence="3 4">
    <name type="scientific">Ostreobium quekettii</name>
    <dbReference type="NCBI Taxonomy" id="121088"/>
    <lineage>
        <taxon>Eukaryota</taxon>
        <taxon>Viridiplantae</taxon>
        <taxon>Chlorophyta</taxon>
        <taxon>core chlorophytes</taxon>
        <taxon>Ulvophyceae</taxon>
        <taxon>TCBD clade</taxon>
        <taxon>Bryopsidales</taxon>
        <taxon>Ostreobineae</taxon>
        <taxon>Ostreobiaceae</taxon>
        <taxon>Ostreobium</taxon>
    </lineage>
</organism>
<feature type="domain" description="Vanadium-dependent haloperoxidase NapH1-like second helical-bundle" evidence="2">
    <location>
        <begin position="366"/>
        <end position="462"/>
    </location>
</feature>
<dbReference type="InterPro" id="IPR052559">
    <property type="entry name" value="V-haloperoxidase"/>
</dbReference>
<feature type="signal peptide" evidence="1">
    <location>
        <begin position="1"/>
        <end position="35"/>
    </location>
</feature>
<dbReference type="CDD" id="cd03398">
    <property type="entry name" value="PAP2_haloperoxidase"/>
    <property type="match status" value="1"/>
</dbReference>
<gene>
    <name evidence="3" type="ORF">OSTQU699_LOCUS3457</name>
</gene>
<dbReference type="AlphaFoldDB" id="A0A8S1IS55"/>
<dbReference type="InterPro" id="IPR055161">
    <property type="entry name" value="NapH1-like_2nd"/>
</dbReference>
<keyword evidence="1" id="KW-0732">Signal</keyword>
<reference evidence="3" key="1">
    <citation type="submission" date="2020-12" db="EMBL/GenBank/DDBJ databases">
        <authorList>
            <person name="Iha C."/>
        </authorList>
    </citation>
    <scope>NUCLEOTIDE SEQUENCE</scope>
</reference>
<dbReference type="SUPFAM" id="SSF48317">
    <property type="entry name" value="Acid phosphatase/Vanadium-dependent haloperoxidase"/>
    <property type="match status" value="2"/>
</dbReference>
<dbReference type="EMBL" id="CAJHUC010000762">
    <property type="protein sequence ID" value="CAD7698096.1"/>
    <property type="molecule type" value="Genomic_DNA"/>
</dbReference>
<proteinExistence type="predicted"/>
<dbReference type="Gene3D" id="1.10.606.20">
    <property type="match status" value="1"/>
</dbReference>
<evidence type="ECO:0000313" key="3">
    <source>
        <dbReference type="EMBL" id="CAD7698096.1"/>
    </source>
</evidence>
<comment type="caution">
    <text evidence="3">The sequence shown here is derived from an EMBL/GenBank/DDBJ whole genome shotgun (WGS) entry which is preliminary data.</text>
</comment>
<dbReference type="Pfam" id="PF22778">
    <property type="entry name" value="VCPO_2nd"/>
    <property type="match status" value="1"/>
</dbReference>
<name>A0A8S1IS55_9CHLO</name>
<keyword evidence="4" id="KW-1185">Reference proteome</keyword>
<evidence type="ECO:0000313" key="4">
    <source>
        <dbReference type="Proteomes" id="UP000708148"/>
    </source>
</evidence>
<dbReference type="PANTHER" id="PTHR34599">
    <property type="entry name" value="PEROXIDASE-RELATED"/>
    <property type="match status" value="1"/>
</dbReference>
<dbReference type="OrthoDB" id="1876163at2759"/>
<dbReference type="InterPro" id="IPR036938">
    <property type="entry name" value="PAP2/HPO_sf"/>
</dbReference>
<sequence length="567" mass="62037">MEGSMRWKASVGHRRIFCVALALFVALLLAHEGAAEVFFPSKCESICSKEDEYEDHLPEHPDPNDDNRAHQWSVVLLNQIRDNQNDLSPPGVSRALGVFSACLHDAVAAHSEDMEPAYAFKAVTRDPDANPSLMIDGAAYHAIGAMFHGKPSMQKVYQFMYEASGKRVSAFELSDDLVFQSLGFIEDPEFRSFTYGKQACGEVLTAFTKDGFDAVGNPAKEFKLTYEPVNKAQEKPGITNCAEEMKSLDHWQPLCVPDKFLSKQCTVQELLGGLAPEMNTFAISDTADYMPEGPQPLFEDGQESEWRKQAAEVLKYSAELNDTSKLTAEHWADGPDSTFPPGHWFRIAMGAAKKQNLDLKETLKVLFLVGTALNDAGVVSWAAKVSFDSVRPLQMIQCGSAGEVVEAWKGPYLGVGKVEASSWQPYQATTFVTPPFPGYVSGHSTFSAAGAAVLRDYFGGDSYLAPKCRRIAEGSSLFEGKIVKGQDGYVKNLTDKPNTGSKTTGYVPAQDVVLCWETFEEGAEDAGISRLHGGIHIIADHIEGKKMGHKVASSVYEKASALWNNGQ</sequence>
<evidence type="ECO:0000259" key="2">
    <source>
        <dbReference type="Pfam" id="PF22778"/>
    </source>
</evidence>
<accession>A0A8S1IS55</accession>